<feature type="region of interest" description="Disordered" evidence="1">
    <location>
        <begin position="15"/>
        <end position="58"/>
    </location>
</feature>
<name>D8Q7Q6_SCHCM</name>
<dbReference type="InParanoid" id="D8Q7Q6"/>
<dbReference type="VEuPathDB" id="FungiDB:SCHCODRAFT_02581041"/>
<dbReference type="EMBL" id="GL377307">
    <property type="protein sequence ID" value="EFI96061.1"/>
    <property type="molecule type" value="Genomic_DNA"/>
</dbReference>
<dbReference type="KEGG" id="scm:SCHCO_02581041"/>
<keyword evidence="2" id="KW-0812">Transmembrane</keyword>
<dbReference type="GeneID" id="9587572"/>
<feature type="non-terminal residue" evidence="3">
    <location>
        <position position="176"/>
    </location>
</feature>
<accession>D8Q7Q6</accession>
<dbReference type="OrthoDB" id="10318987at2759"/>
<proteinExistence type="predicted"/>
<gene>
    <name evidence="3" type="ORF">SCHCODRAFT_109837</name>
</gene>
<dbReference type="AlphaFoldDB" id="D8Q7Q6"/>
<evidence type="ECO:0000313" key="3">
    <source>
        <dbReference type="EMBL" id="EFI96061.1"/>
    </source>
</evidence>
<evidence type="ECO:0000256" key="1">
    <source>
        <dbReference type="SAM" id="MobiDB-lite"/>
    </source>
</evidence>
<evidence type="ECO:0000313" key="4">
    <source>
        <dbReference type="Proteomes" id="UP000007431"/>
    </source>
</evidence>
<evidence type="ECO:0000256" key="2">
    <source>
        <dbReference type="SAM" id="Phobius"/>
    </source>
</evidence>
<keyword evidence="2" id="KW-0472">Membrane</keyword>
<feature type="transmembrane region" description="Helical" evidence="2">
    <location>
        <begin position="151"/>
        <end position="172"/>
    </location>
</feature>
<sequence>MTTFATAPRLVLISATEDRDLESQQYQAPSPRRERKGTLLPPYSPRGTLPGPASRKGSEPFDGFKVIDLADCSSSAPHPNAAPTVIACTYPPNDLEASISPAYPPAPSYSASAYPDEKHPQSRQQQYITPSRSPWIMHVVSQRQGPVRRGLLVGSWVACVFLMGLAAVLVFVQAKL</sequence>
<organism evidence="4">
    <name type="scientific">Schizophyllum commune (strain H4-8 / FGSC 9210)</name>
    <name type="common">Split gill fungus</name>
    <dbReference type="NCBI Taxonomy" id="578458"/>
    <lineage>
        <taxon>Eukaryota</taxon>
        <taxon>Fungi</taxon>
        <taxon>Dikarya</taxon>
        <taxon>Basidiomycota</taxon>
        <taxon>Agaricomycotina</taxon>
        <taxon>Agaricomycetes</taxon>
        <taxon>Agaricomycetidae</taxon>
        <taxon>Agaricales</taxon>
        <taxon>Schizophyllaceae</taxon>
        <taxon>Schizophyllum</taxon>
    </lineage>
</organism>
<keyword evidence="4" id="KW-1185">Reference proteome</keyword>
<keyword evidence="2" id="KW-1133">Transmembrane helix</keyword>
<reference evidence="3 4" key="1">
    <citation type="journal article" date="2010" name="Nat. Biotechnol.">
        <title>Genome sequence of the model mushroom Schizophyllum commune.</title>
        <authorList>
            <person name="Ohm R.A."/>
            <person name="de Jong J.F."/>
            <person name="Lugones L.G."/>
            <person name="Aerts A."/>
            <person name="Kothe E."/>
            <person name="Stajich J.E."/>
            <person name="de Vries R.P."/>
            <person name="Record E."/>
            <person name="Levasseur A."/>
            <person name="Baker S.E."/>
            <person name="Bartholomew K.A."/>
            <person name="Coutinho P.M."/>
            <person name="Erdmann S."/>
            <person name="Fowler T.J."/>
            <person name="Gathman A.C."/>
            <person name="Lombard V."/>
            <person name="Henrissat B."/>
            <person name="Knabe N."/>
            <person name="Kuees U."/>
            <person name="Lilly W.W."/>
            <person name="Lindquist E."/>
            <person name="Lucas S."/>
            <person name="Magnuson J.K."/>
            <person name="Piumi F."/>
            <person name="Raudaskoski M."/>
            <person name="Salamov A."/>
            <person name="Schmutz J."/>
            <person name="Schwarze F.W.M.R."/>
            <person name="vanKuyk P.A."/>
            <person name="Horton J.S."/>
            <person name="Grigoriev I.V."/>
            <person name="Woesten H.A.B."/>
        </authorList>
    </citation>
    <scope>NUCLEOTIDE SEQUENCE [LARGE SCALE GENOMIC DNA]</scope>
    <source>
        <strain evidence="4">H4-8 / FGSC 9210</strain>
    </source>
</reference>
<protein>
    <submittedName>
        <fullName evidence="3">Uncharacterized protein</fullName>
    </submittedName>
</protein>
<dbReference type="Proteomes" id="UP000007431">
    <property type="component" value="Unassembled WGS sequence"/>
</dbReference>
<dbReference type="HOGENOM" id="CLU_1526034_0_0_1"/>
<dbReference type="RefSeq" id="XP_003030964.1">
    <property type="nucleotide sequence ID" value="XM_003030918.1"/>
</dbReference>